<dbReference type="SUPFAM" id="SSF53756">
    <property type="entry name" value="UDP-Glycosyltransferase/glycogen phosphorylase"/>
    <property type="match status" value="1"/>
</dbReference>
<dbReference type="AlphaFoldDB" id="A0A832DLQ0"/>
<keyword evidence="2 3" id="KW-0808">Transferase</keyword>
<proteinExistence type="predicted"/>
<sequence>MLKKIEQFLKRLLLSFLFISKKRKGRYSSNPVITSNTKVLFVRLNRIGDALVSTPLIDLVKKKTNCKIYVLADKKNHFVFSNNPNIDSVIVFQKGLKGFVSILKFIKNEKIDIIIDLHDDVSTTVTYLFAVSNVKYKFGLNKINSEIYTHTVQRLDSSSNHIIDRILKLSELFGFTYMHDEINIGYYPKDENLSSAKEIIEKKFPEKKFLLGINISAGSDARFWGVERFKEIIELLKKYDIYILLFSDLKDYDKAKSIIDEKFIYPVSKDFDKFVSGVLQVDLLFSPDTSVIHIASMKRIPVFGLYVKYKTQDMIWLPYNTDFDCIVTEEPTLKNITVEEVKKKFIPFIEKHLDAKRSTKL</sequence>
<name>A0A832DLQ0_9BACT</name>
<dbReference type="GO" id="GO:0008713">
    <property type="term" value="F:ADP-heptose-lipopolysaccharide heptosyltransferase activity"/>
    <property type="evidence" value="ECO:0007669"/>
    <property type="project" value="TreeGrafter"/>
</dbReference>
<dbReference type="PANTHER" id="PTHR30160">
    <property type="entry name" value="TETRAACYLDISACCHARIDE 4'-KINASE-RELATED"/>
    <property type="match status" value="1"/>
</dbReference>
<dbReference type="Pfam" id="PF01075">
    <property type="entry name" value="Glyco_transf_9"/>
    <property type="match status" value="1"/>
</dbReference>
<dbReference type="InterPro" id="IPR051199">
    <property type="entry name" value="LPS_LOS_Heptosyltrfase"/>
</dbReference>
<dbReference type="CDD" id="cd03789">
    <property type="entry name" value="GT9_LPS_heptosyltransferase"/>
    <property type="match status" value="1"/>
</dbReference>
<gene>
    <name evidence="3" type="ORF">ENS56_03480</name>
</gene>
<comment type="caution">
    <text evidence="3">The sequence shown here is derived from an EMBL/GenBank/DDBJ whole genome shotgun (WGS) entry which is preliminary data.</text>
</comment>
<dbReference type="GO" id="GO:0005829">
    <property type="term" value="C:cytosol"/>
    <property type="evidence" value="ECO:0007669"/>
    <property type="project" value="TreeGrafter"/>
</dbReference>
<evidence type="ECO:0000313" key="3">
    <source>
        <dbReference type="EMBL" id="HGT47076.1"/>
    </source>
</evidence>
<accession>A0A832DLQ0</accession>
<dbReference type="InterPro" id="IPR002201">
    <property type="entry name" value="Glyco_trans_9"/>
</dbReference>
<evidence type="ECO:0000256" key="1">
    <source>
        <dbReference type="ARBA" id="ARBA00022676"/>
    </source>
</evidence>
<dbReference type="EMBL" id="DSVI01000004">
    <property type="protein sequence ID" value="HGT47076.1"/>
    <property type="molecule type" value="Genomic_DNA"/>
</dbReference>
<dbReference type="GO" id="GO:0009244">
    <property type="term" value="P:lipopolysaccharide core region biosynthetic process"/>
    <property type="evidence" value="ECO:0007669"/>
    <property type="project" value="TreeGrafter"/>
</dbReference>
<evidence type="ECO:0000256" key="2">
    <source>
        <dbReference type="ARBA" id="ARBA00022679"/>
    </source>
</evidence>
<protein>
    <submittedName>
        <fullName evidence="3">Lipopolysaccharide heptosyltransferase family protein</fullName>
    </submittedName>
</protein>
<keyword evidence="1" id="KW-0328">Glycosyltransferase</keyword>
<reference evidence="3" key="1">
    <citation type="journal article" date="2020" name="mSystems">
        <title>Genome- and Community-Level Interaction Insights into Carbon Utilization and Element Cycling Functions of Hydrothermarchaeota in Hydrothermal Sediment.</title>
        <authorList>
            <person name="Zhou Z."/>
            <person name="Liu Y."/>
            <person name="Xu W."/>
            <person name="Pan J."/>
            <person name="Luo Z.H."/>
            <person name="Li M."/>
        </authorList>
    </citation>
    <scope>NUCLEOTIDE SEQUENCE [LARGE SCALE GENOMIC DNA]</scope>
    <source>
        <strain evidence="3">SpSt-500</strain>
    </source>
</reference>
<dbReference type="Gene3D" id="3.40.50.2000">
    <property type="entry name" value="Glycogen Phosphorylase B"/>
    <property type="match status" value="2"/>
</dbReference>
<organism evidence="3">
    <name type="scientific">Ignavibacterium album</name>
    <dbReference type="NCBI Taxonomy" id="591197"/>
    <lineage>
        <taxon>Bacteria</taxon>
        <taxon>Pseudomonadati</taxon>
        <taxon>Ignavibacteriota</taxon>
        <taxon>Ignavibacteria</taxon>
        <taxon>Ignavibacteriales</taxon>
        <taxon>Ignavibacteriaceae</taxon>
        <taxon>Ignavibacterium</taxon>
    </lineage>
</organism>